<evidence type="ECO:0000313" key="2">
    <source>
        <dbReference type="EMBL" id="NSX56787.1"/>
    </source>
</evidence>
<evidence type="ECO:0000259" key="1">
    <source>
        <dbReference type="Pfam" id="PF12146"/>
    </source>
</evidence>
<dbReference type="RefSeq" id="WP_174139939.1">
    <property type="nucleotide sequence ID" value="NZ_JABUFE010000019.1"/>
</dbReference>
<dbReference type="Pfam" id="PF12146">
    <property type="entry name" value="Hydrolase_4"/>
    <property type="match status" value="1"/>
</dbReference>
<dbReference type="Gene3D" id="3.40.50.1820">
    <property type="entry name" value="alpha/beta hydrolase"/>
    <property type="match status" value="1"/>
</dbReference>
<reference evidence="2 3" key="1">
    <citation type="submission" date="2020-06" db="EMBL/GenBank/DDBJ databases">
        <title>Sulfitobacter algicola sp. nov., isolated from green algae.</title>
        <authorList>
            <person name="Wang C."/>
        </authorList>
    </citation>
    <scope>NUCLEOTIDE SEQUENCE [LARGE SCALE GENOMIC DNA]</scope>
    <source>
        <strain evidence="2 3">1151</strain>
    </source>
</reference>
<dbReference type="InterPro" id="IPR029058">
    <property type="entry name" value="AB_hydrolase_fold"/>
</dbReference>
<feature type="domain" description="Serine aminopeptidase S33" evidence="1">
    <location>
        <begin position="42"/>
        <end position="297"/>
    </location>
</feature>
<proteinExistence type="predicted"/>
<gene>
    <name evidence="2" type="ORF">HRQ87_18550</name>
</gene>
<dbReference type="InterPro" id="IPR022742">
    <property type="entry name" value="Hydrolase_4"/>
</dbReference>
<comment type="caution">
    <text evidence="2">The sequence shown here is derived from an EMBL/GenBank/DDBJ whole genome shotgun (WGS) entry which is preliminary data.</text>
</comment>
<keyword evidence="3" id="KW-1185">Reference proteome</keyword>
<dbReference type="SUPFAM" id="SSF53474">
    <property type="entry name" value="alpha/beta-Hydrolases"/>
    <property type="match status" value="1"/>
</dbReference>
<dbReference type="PANTHER" id="PTHR11614">
    <property type="entry name" value="PHOSPHOLIPASE-RELATED"/>
    <property type="match status" value="1"/>
</dbReference>
<accession>A0ABX2IV50</accession>
<dbReference type="GO" id="GO:0016787">
    <property type="term" value="F:hydrolase activity"/>
    <property type="evidence" value="ECO:0007669"/>
    <property type="project" value="UniProtKB-KW"/>
</dbReference>
<dbReference type="InterPro" id="IPR051044">
    <property type="entry name" value="MAG_DAG_Lipase"/>
</dbReference>
<name>A0ABX2IV50_9RHOB</name>
<keyword evidence="2" id="KW-0378">Hydrolase</keyword>
<organism evidence="2 3">
    <name type="scientific">Parasulfitobacter algicola</name>
    <dbReference type="NCBI Taxonomy" id="2614809"/>
    <lineage>
        <taxon>Bacteria</taxon>
        <taxon>Pseudomonadati</taxon>
        <taxon>Pseudomonadota</taxon>
        <taxon>Alphaproteobacteria</taxon>
        <taxon>Rhodobacterales</taxon>
        <taxon>Roseobacteraceae</taxon>
        <taxon>Parasulfitobacter</taxon>
    </lineage>
</organism>
<protein>
    <submittedName>
        <fullName evidence="2">Alpha/beta hydrolase</fullName>
    </submittedName>
</protein>
<dbReference type="Proteomes" id="UP000777935">
    <property type="component" value="Unassembled WGS sequence"/>
</dbReference>
<sequence>MTEEAPLNSKIAESPAHGRAYWIQAEDQIRLRIACWTPAQTCKGTVLLFPGRTEYIEKLGRTVTELDQRGFACVAIDWRGQGLADRLTENRITSHVGRFSDYQKDVAAMIKSAEDLNLPKPWYLLGHSMGALIGLRSLINGLEVNACAFTAPLWGIPLSPIERAVAWPLTWAGQAIGRGDVFAPGNKAQEDKCYVLSVGFDENRLTSDPEMFDYMVNQARGLPDLQTGAPSMGWVYEALKECRDLAKLPSPQLPCIAFCGDRDVVVDISAVEERVERWADTKYEVIKTARHDLLSESPEIRDGIFSKVSELFRN</sequence>
<evidence type="ECO:0000313" key="3">
    <source>
        <dbReference type="Proteomes" id="UP000777935"/>
    </source>
</evidence>
<dbReference type="EMBL" id="JABUFE010000019">
    <property type="protein sequence ID" value="NSX56787.1"/>
    <property type="molecule type" value="Genomic_DNA"/>
</dbReference>